<reference evidence="2 3" key="1">
    <citation type="submission" date="2023-10" db="EMBL/GenBank/DDBJ databases">
        <title>The complete genome sequence of Methanoculleus receptaculi DSM 18860.</title>
        <authorList>
            <person name="Lai S.-J."/>
            <person name="You Y.-T."/>
            <person name="Chen S.-C."/>
        </authorList>
    </citation>
    <scope>NUCLEOTIDE SEQUENCE [LARGE SCALE GENOMIC DNA]</scope>
    <source>
        <strain evidence="2 3">DSM 18860</strain>
    </source>
</reference>
<dbReference type="NCBIfam" id="NF033432">
    <property type="entry name" value="ThioGly_TfuA_rel"/>
    <property type="match status" value="1"/>
</dbReference>
<protein>
    <submittedName>
        <fullName evidence="2">TfuA-related McrA-glycine thioamidation protein</fullName>
    </submittedName>
</protein>
<dbReference type="Proteomes" id="UP001305652">
    <property type="component" value="Chromosome"/>
</dbReference>
<organism evidence="2 3">
    <name type="scientific">Methanoculleus receptaculi</name>
    <dbReference type="NCBI Taxonomy" id="394967"/>
    <lineage>
        <taxon>Archaea</taxon>
        <taxon>Methanobacteriati</taxon>
        <taxon>Methanobacteriota</taxon>
        <taxon>Stenosarchaea group</taxon>
        <taxon>Methanomicrobia</taxon>
        <taxon>Methanomicrobiales</taxon>
        <taxon>Methanomicrobiaceae</taxon>
        <taxon>Methanoculleus</taxon>
    </lineage>
</organism>
<dbReference type="RefSeq" id="WP_318620245.1">
    <property type="nucleotide sequence ID" value="NZ_CP137642.1"/>
</dbReference>
<evidence type="ECO:0000259" key="1">
    <source>
        <dbReference type="Pfam" id="PF07812"/>
    </source>
</evidence>
<feature type="domain" description="TfuA-like core" evidence="1">
    <location>
        <begin position="49"/>
        <end position="166"/>
    </location>
</feature>
<dbReference type="GeneID" id="85732634"/>
<accession>A0AAX4FUK2</accession>
<keyword evidence="3" id="KW-1185">Reference proteome</keyword>
<evidence type="ECO:0000313" key="3">
    <source>
        <dbReference type="Proteomes" id="UP001305652"/>
    </source>
</evidence>
<gene>
    <name evidence="2" type="ORF">R6Y96_05715</name>
</gene>
<proteinExistence type="predicted"/>
<dbReference type="Pfam" id="PF07812">
    <property type="entry name" value="TfuA"/>
    <property type="match status" value="1"/>
</dbReference>
<evidence type="ECO:0000313" key="2">
    <source>
        <dbReference type="EMBL" id="WOX56821.1"/>
    </source>
</evidence>
<sequence length="217" mass="23214">MRGVVVFLGPSCDPAAARQILDADYRPPAKRGDIIRAVEEGARVIGLIDGVFFQDSAVAHREILAALRAGVRVVGASSMGALRAAELDSLGMEGVGEIYRAYREGRLVADDEVALLFDPETFAAISEPLVNIRATVQAAIECGVIGADTARALVEAAKEIYFPDRTYEAVASAAEERGGDPEEAARFLEFAGEHAVDQKRKDALLALEYIRDIISAP</sequence>
<name>A0AAX4FUK2_9EURY</name>
<dbReference type="KEGG" id="mrc:R6Y96_05715"/>
<dbReference type="AlphaFoldDB" id="A0AAX4FUK2"/>
<dbReference type="EMBL" id="CP137642">
    <property type="protein sequence ID" value="WOX56821.1"/>
    <property type="molecule type" value="Genomic_DNA"/>
</dbReference>
<dbReference type="InterPro" id="IPR012924">
    <property type="entry name" value="TfuA_core"/>
</dbReference>